<evidence type="ECO:0000313" key="5">
    <source>
        <dbReference type="Proteomes" id="UP000182367"/>
    </source>
</evidence>
<reference evidence="4" key="1">
    <citation type="submission" date="2016-03" db="EMBL/GenBank/DDBJ databases">
        <title>Draft genome sequence of Paenibacillus glacialis DSM 22343.</title>
        <authorList>
            <person name="Shin S.-K."/>
            <person name="Yi H."/>
        </authorList>
    </citation>
    <scope>NUCLEOTIDE SEQUENCE [LARGE SCALE GENOMIC DNA]</scope>
    <source>
        <strain evidence="4">NBRC 105008</strain>
    </source>
</reference>
<evidence type="ECO:0000313" key="2">
    <source>
        <dbReference type="EMBL" id="OCB73117.1"/>
    </source>
</evidence>
<dbReference type="OrthoDB" id="8617654at2"/>
<dbReference type="Proteomes" id="UP000182367">
    <property type="component" value="Unassembled WGS sequence"/>
</dbReference>
<gene>
    <name evidence="2" type="ORF">FBGL_03500</name>
    <name evidence="1" type="ORF">FGL01_30830</name>
    <name evidence="3" type="ORF">SAMN05192550_3283</name>
</gene>
<reference evidence="3 5" key="3">
    <citation type="submission" date="2016-10" db="EMBL/GenBank/DDBJ databases">
        <authorList>
            <person name="Varghese N."/>
            <person name="Submissions S."/>
        </authorList>
    </citation>
    <scope>NUCLEOTIDE SEQUENCE [LARGE SCALE GENOMIC DNA]</scope>
    <source>
        <strain evidence="3 5">Gm-149</strain>
    </source>
</reference>
<dbReference type="STRING" id="551990.SAMN05192550_3283"/>
<dbReference type="EMBL" id="LVEO01000006">
    <property type="protein sequence ID" value="OCB73117.1"/>
    <property type="molecule type" value="Genomic_DNA"/>
</dbReference>
<keyword evidence="5" id="KW-1185">Reference proteome</keyword>
<dbReference type="Proteomes" id="UP000093226">
    <property type="component" value="Unassembled WGS sequence"/>
</dbReference>
<dbReference type="Proteomes" id="UP000321579">
    <property type="component" value="Unassembled WGS sequence"/>
</dbReference>
<organism evidence="2 4">
    <name type="scientific">Flavobacterium glycines</name>
    <dbReference type="NCBI Taxonomy" id="551990"/>
    <lineage>
        <taxon>Bacteria</taxon>
        <taxon>Pseudomonadati</taxon>
        <taxon>Bacteroidota</taxon>
        <taxon>Flavobacteriia</taxon>
        <taxon>Flavobacteriales</taxon>
        <taxon>Flavobacteriaceae</taxon>
        <taxon>Flavobacterium</taxon>
    </lineage>
</organism>
<reference evidence="1 6" key="4">
    <citation type="submission" date="2019-07" db="EMBL/GenBank/DDBJ databases">
        <title>Whole genome shotgun sequence of Flavobacterium glycines NBRC 105008.</title>
        <authorList>
            <person name="Hosoyama A."/>
            <person name="Uohara A."/>
            <person name="Ohji S."/>
            <person name="Ichikawa N."/>
        </authorList>
    </citation>
    <scope>NUCLEOTIDE SEQUENCE [LARGE SCALE GENOMIC DNA]</scope>
    <source>
        <strain evidence="1 6">NBRC 105008</strain>
    </source>
</reference>
<evidence type="ECO:0000313" key="3">
    <source>
        <dbReference type="EMBL" id="SDK07453.1"/>
    </source>
</evidence>
<sequence>MNYLIAKKKRTNNTYYLVLSQEDRVYELPNDLLNIKAYDTNYKLEDDEWFGIQNFSNTDYCIQLLTQDFNSAEYQQIGNNQYNAVKFFCTYQDDDDYCFQKFVYSNIISSKWISLSGEPEIKVNEPILILKTIPDAIYRKSTDTLYFKNLSDIKSIFPEVIELYKEATDEETENFLNSEFINLNDGFDKTKVNTANRKRISMAIETLANLEEEHKVQIHNYIKDYCPELEFSDEHNTFSIGTEEHLKNLIFGIEQRFYTTIVGNERRLANSISKLQN</sequence>
<evidence type="ECO:0000313" key="6">
    <source>
        <dbReference type="Proteomes" id="UP000321579"/>
    </source>
</evidence>
<dbReference type="EMBL" id="FNEO01000011">
    <property type="protein sequence ID" value="SDK07453.1"/>
    <property type="molecule type" value="Genomic_DNA"/>
</dbReference>
<dbReference type="EMBL" id="BJVF01000011">
    <property type="protein sequence ID" value="GEL12344.1"/>
    <property type="molecule type" value="Genomic_DNA"/>
</dbReference>
<dbReference type="RefSeq" id="WP_066325222.1">
    <property type="nucleotide sequence ID" value="NZ_BJVF01000011.1"/>
</dbReference>
<accession>A0A1B9DTX4</accession>
<name>A0A1B9DTX4_9FLAO</name>
<evidence type="ECO:0008006" key="7">
    <source>
        <dbReference type="Google" id="ProtNLM"/>
    </source>
</evidence>
<protein>
    <recommendedName>
        <fullName evidence="7">ATP F0F1 synthase synthase</fullName>
    </recommendedName>
</protein>
<evidence type="ECO:0000313" key="1">
    <source>
        <dbReference type="EMBL" id="GEL12344.1"/>
    </source>
</evidence>
<evidence type="ECO:0000313" key="4">
    <source>
        <dbReference type="Proteomes" id="UP000093226"/>
    </source>
</evidence>
<proteinExistence type="predicted"/>
<reference evidence="2" key="2">
    <citation type="submission" date="2016-03" db="EMBL/GenBank/DDBJ databases">
        <authorList>
            <person name="Ploux O."/>
        </authorList>
    </citation>
    <scope>NUCLEOTIDE SEQUENCE</scope>
    <source>
        <strain evidence="2">NBRC 105008</strain>
    </source>
</reference>
<comment type="caution">
    <text evidence="2">The sequence shown here is derived from an EMBL/GenBank/DDBJ whole genome shotgun (WGS) entry which is preliminary data.</text>
</comment>
<dbReference type="AlphaFoldDB" id="A0A1B9DTX4"/>